<dbReference type="Gene3D" id="3.40.830.10">
    <property type="entry name" value="LigB-like"/>
    <property type="match status" value="1"/>
</dbReference>
<accession>A0ABZ3FT75</accession>
<gene>
    <name evidence="1" type="ORF">AADG42_14050</name>
</gene>
<sequence>MIVAAVFLPHPPLLLREYASLADPGADLRGRCRGALSEAARLGVDRWVVLTGVDRTAPGISTRAPLGQRVAEELLDGVDLFQPNPGNSVLQSASTPHPEPVQRTELPGLRVLPVPFDADGAEVADAGSRLVALSGDVRTAVLVMGDGSARRGEKAPGHLDERAFAFDDLVVGALAAGDPGPLKDLDAELAAELLVAGRAAWQVMAAAAPGPARVVSTHAEDPFGVLYPVTVWRWA</sequence>
<evidence type="ECO:0000313" key="1">
    <source>
        <dbReference type="EMBL" id="XAN08375.1"/>
    </source>
</evidence>
<evidence type="ECO:0008006" key="3">
    <source>
        <dbReference type="Google" id="ProtNLM"/>
    </source>
</evidence>
<evidence type="ECO:0000313" key="2">
    <source>
        <dbReference type="Proteomes" id="UP001442841"/>
    </source>
</evidence>
<name>A0ABZ3FT75_9ACTN</name>
<reference evidence="1 2" key="1">
    <citation type="submission" date="2024-04" db="EMBL/GenBank/DDBJ databases">
        <title>Isolation of an actinomycete strain from pig manure.</title>
        <authorList>
            <person name="Gong T."/>
            <person name="Yu Z."/>
            <person name="An M."/>
            <person name="Wei C."/>
            <person name="Yang W."/>
            <person name="Liu L."/>
        </authorList>
    </citation>
    <scope>NUCLEOTIDE SEQUENCE [LARGE SCALE GENOMIC DNA]</scope>
    <source>
        <strain evidence="1 2">ZF39</strain>
    </source>
</reference>
<organism evidence="1 2">
    <name type="scientific">Ammonicoccus fulvus</name>
    <dbReference type="NCBI Taxonomy" id="3138240"/>
    <lineage>
        <taxon>Bacteria</taxon>
        <taxon>Bacillati</taxon>
        <taxon>Actinomycetota</taxon>
        <taxon>Actinomycetes</taxon>
        <taxon>Propionibacteriales</taxon>
        <taxon>Propionibacteriaceae</taxon>
        <taxon>Ammonicoccus</taxon>
    </lineage>
</organism>
<proteinExistence type="predicted"/>
<dbReference type="EMBL" id="CP154795">
    <property type="protein sequence ID" value="XAN08375.1"/>
    <property type="molecule type" value="Genomic_DNA"/>
</dbReference>
<keyword evidence="2" id="KW-1185">Reference proteome</keyword>
<dbReference type="Proteomes" id="UP001442841">
    <property type="component" value="Chromosome"/>
</dbReference>
<protein>
    <recommendedName>
        <fullName evidence="3">Extradiol ring-cleavage dioxygenase class III enzyme subunit B domain-containing protein</fullName>
    </recommendedName>
</protein>
<dbReference type="RefSeq" id="WP_425309831.1">
    <property type="nucleotide sequence ID" value="NZ_CP154795.1"/>
</dbReference>